<dbReference type="InterPro" id="IPR056436">
    <property type="entry name" value="Znf-C2H2_ZIC1-5/GLI1-3-like"/>
</dbReference>
<dbReference type="GO" id="GO:0000978">
    <property type="term" value="F:RNA polymerase II cis-regulatory region sequence-specific DNA binding"/>
    <property type="evidence" value="ECO:0007669"/>
    <property type="project" value="TreeGrafter"/>
</dbReference>
<keyword evidence="14" id="KW-1185">Reference proteome</keyword>
<dbReference type="FunFam" id="3.30.160.60:FF:000064">
    <property type="entry name" value="Early growth response protein 3"/>
    <property type="match status" value="1"/>
</dbReference>
<feature type="domain" description="C2H2-type" evidence="12">
    <location>
        <begin position="382"/>
        <end position="414"/>
    </location>
</feature>
<keyword evidence="4 10" id="KW-0863">Zinc-finger</keyword>
<evidence type="ECO:0000256" key="3">
    <source>
        <dbReference type="ARBA" id="ARBA00022737"/>
    </source>
</evidence>
<dbReference type="Pfam" id="PF00096">
    <property type="entry name" value="zf-C2H2"/>
    <property type="match status" value="2"/>
</dbReference>
<dbReference type="Proteomes" id="UP000788993">
    <property type="component" value="Unassembled WGS sequence"/>
</dbReference>
<reference evidence="13" key="2">
    <citation type="submission" date="2021-01" db="EMBL/GenBank/DDBJ databases">
        <authorList>
            <person name="Schikora-Tamarit M.A."/>
        </authorList>
    </citation>
    <scope>NUCLEOTIDE SEQUENCE</scope>
    <source>
        <strain evidence="13">NCAIM Y.01608</strain>
    </source>
</reference>
<dbReference type="AlphaFoldDB" id="A0A9P8P4K5"/>
<evidence type="ECO:0000313" key="13">
    <source>
        <dbReference type="EMBL" id="KAH3665130.1"/>
    </source>
</evidence>
<evidence type="ECO:0000256" key="7">
    <source>
        <dbReference type="ARBA" id="ARBA00023125"/>
    </source>
</evidence>
<accession>A0A9P8P4K5</accession>
<evidence type="ECO:0000256" key="6">
    <source>
        <dbReference type="ARBA" id="ARBA00023015"/>
    </source>
</evidence>
<keyword evidence="9" id="KW-0539">Nucleus</keyword>
<keyword evidence="6" id="KW-0805">Transcription regulation</keyword>
<dbReference type="GO" id="GO:0045944">
    <property type="term" value="P:positive regulation of transcription by RNA polymerase II"/>
    <property type="evidence" value="ECO:0007669"/>
    <property type="project" value="UniProtKB-ARBA"/>
</dbReference>
<comment type="caution">
    <text evidence="13">The sequence shown here is derived from an EMBL/GenBank/DDBJ whole genome shotgun (WGS) entry which is preliminary data.</text>
</comment>
<feature type="domain" description="C2H2-type" evidence="12">
    <location>
        <begin position="443"/>
        <end position="470"/>
    </location>
</feature>
<proteinExistence type="predicted"/>
<dbReference type="SMART" id="SM00355">
    <property type="entry name" value="ZnF_C2H2"/>
    <property type="match status" value="8"/>
</dbReference>
<dbReference type="GO" id="GO:0000981">
    <property type="term" value="F:DNA-binding transcription factor activity, RNA polymerase II-specific"/>
    <property type="evidence" value="ECO:0007669"/>
    <property type="project" value="TreeGrafter"/>
</dbReference>
<comment type="subcellular location">
    <subcellularLocation>
        <location evidence="1">Nucleus</location>
    </subcellularLocation>
</comment>
<dbReference type="FunFam" id="3.30.160.60:FF:000557">
    <property type="entry name" value="zinc finger and SCAN domain-containing protein 29"/>
    <property type="match status" value="1"/>
</dbReference>
<dbReference type="EMBL" id="JAEUBD010001178">
    <property type="protein sequence ID" value="KAH3665130.1"/>
    <property type="molecule type" value="Genomic_DNA"/>
</dbReference>
<dbReference type="GO" id="GO:0005634">
    <property type="term" value="C:nucleus"/>
    <property type="evidence" value="ECO:0007669"/>
    <property type="project" value="UniProtKB-SubCell"/>
</dbReference>
<dbReference type="SUPFAM" id="SSF57667">
    <property type="entry name" value="beta-beta-alpha zinc fingers"/>
    <property type="match status" value="2"/>
</dbReference>
<evidence type="ECO:0000256" key="9">
    <source>
        <dbReference type="ARBA" id="ARBA00023242"/>
    </source>
</evidence>
<keyword evidence="5" id="KW-0862">Zinc</keyword>
<evidence type="ECO:0000256" key="10">
    <source>
        <dbReference type="PROSITE-ProRule" id="PRU00042"/>
    </source>
</evidence>
<feature type="compositionally biased region" description="Basic residues" evidence="11">
    <location>
        <begin position="214"/>
        <end position="225"/>
    </location>
</feature>
<evidence type="ECO:0000256" key="2">
    <source>
        <dbReference type="ARBA" id="ARBA00022723"/>
    </source>
</evidence>
<feature type="region of interest" description="Disordered" evidence="11">
    <location>
        <begin position="192"/>
        <end position="229"/>
    </location>
</feature>
<evidence type="ECO:0000259" key="12">
    <source>
        <dbReference type="PROSITE" id="PS50157"/>
    </source>
</evidence>
<dbReference type="Pfam" id="PF23561">
    <property type="entry name" value="zf-C2H2_15"/>
    <property type="match status" value="1"/>
</dbReference>
<keyword evidence="3" id="KW-0677">Repeat</keyword>
<dbReference type="PANTHER" id="PTHR19818">
    <property type="entry name" value="ZINC FINGER PROTEIN ZIC AND GLI"/>
    <property type="match status" value="1"/>
</dbReference>
<name>A0A9P8P4K5_9ASCO</name>
<dbReference type="PANTHER" id="PTHR19818:SF139">
    <property type="entry name" value="PAIR-RULE PROTEIN ODD-PAIRED"/>
    <property type="match status" value="1"/>
</dbReference>
<dbReference type="GO" id="GO:0008270">
    <property type="term" value="F:zinc ion binding"/>
    <property type="evidence" value="ECO:0007669"/>
    <property type="project" value="UniProtKB-KW"/>
</dbReference>
<feature type="domain" description="C2H2-type" evidence="12">
    <location>
        <begin position="471"/>
        <end position="498"/>
    </location>
</feature>
<evidence type="ECO:0000256" key="11">
    <source>
        <dbReference type="SAM" id="MobiDB-lite"/>
    </source>
</evidence>
<evidence type="ECO:0000256" key="8">
    <source>
        <dbReference type="ARBA" id="ARBA00023163"/>
    </source>
</evidence>
<keyword evidence="8" id="KW-0804">Transcription</keyword>
<gene>
    <name evidence="13" type="ORF">OGATHE_003945</name>
</gene>
<dbReference type="InterPro" id="IPR013087">
    <property type="entry name" value="Znf_C2H2_type"/>
</dbReference>
<evidence type="ECO:0000256" key="1">
    <source>
        <dbReference type="ARBA" id="ARBA00004123"/>
    </source>
</evidence>
<dbReference type="InterPro" id="IPR050329">
    <property type="entry name" value="GLI_C2H2-zinc-finger"/>
</dbReference>
<reference evidence="13" key="1">
    <citation type="journal article" date="2021" name="Open Biol.">
        <title>Shared evolutionary footprints suggest mitochondrial oxidative damage underlies multiple complex I losses in fungi.</title>
        <authorList>
            <person name="Schikora-Tamarit M.A."/>
            <person name="Marcet-Houben M."/>
            <person name="Nosek J."/>
            <person name="Gabaldon T."/>
        </authorList>
    </citation>
    <scope>NUCLEOTIDE SEQUENCE</scope>
    <source>
        <strain evidence="13">NCAIM Y.01608</strain>
    </source>
</reference>
<dbReference type="Gene3D" id="3.30.160.60">
    <property type="entry name" value="Classic Zinc Finger"/>
    <property type="match status" value="4"/>
</dbReference>
<protein>
    <recommendedName>
        <fullName evidence="12">C2H2-type domain-containing protein</fullName>
    </recommendedName>
</protein>
<feature type="domain" description="C2H2-type" evidence="12">
    <location>
        <begin position="415"/>
        <end position="442"/>
    </location>
</feature>
<dbReference type="PROSITE" id="PS00028">
    <property type="entry name" value="ZINC_FINGER_C2H2_1"/>
    <property type="match status" value="3"/>
</dbReference>
<dbReference type="InterPro" id="IPR036236">
    <property type="entry name" value="Znf_C2H2_sf"/>
</dbReference>
<feature type="domain" description="C2H2-type" evidence="12">
    <location>
        <begin position="497"/>
        <end position="525"/>
    </location>
</feature>
<evidence type="ECO:0000313" key="14">
    <source>
        <dbReference type="Proteomes" id="UP000788993"/>
    </source>
</evidence>
<evidence type="ECO:0000256" key="5">
    <source>
        <dbReference type="ARBA" id="ARBA00022833"/>
    </source>
</evidence>
<organism evidence="13 14">
    <name type="scientific">Ogataea polymorpha</name>
    <dbReference type="NCBI Taxonomy" id="460523"/>
    <lineage>
        <taxon>Eukaryota</taxon>
        <taxon>Fungi</taxon>
        <taxon>Dikarya</taxon>
        <taxon>Ascomycota</taxon>
        <taxon>Saccharomycotina</taxon>
        <taxon>Pichiomycetes</taxon>
        <taxon>Pichiales</taxon>
        <taxon>Pichiaceae</taxon>
        <taxon>Ogataea</taxon>
    </lineage>
</organism>
<sequence length="543" mass="62994">MSPSAVRDSQERYDELQCYLYSEAEPMNELLKCCYDPSHLLNQENCHEDEDDDQSDCCFDYCCFDNCVDVPDHEKPIQDTISTATSPDRQTKLETFHSDSEYFSRDGRFNFSNNNLPGNNEDKLGNIDLLANMFPCAANPPKVFPQVSVNDVRQENKYLSQSHHHHMHFEDQYNGNVVRHDIIIPSNIHTHLHSHSHHHCPDHEQDQPGALNSSHHHHHHHHHHQLSQTHAVIKEEENHAPPHKRVKLTNEEPSNFISCKWNGCNDELDSSSFNQHILDSHINIKSDTYDCEWKECFFSTDNLDDLLMHAGLHLDQSPVSMDTLTNTSSSTKPAPHNHASNAEHTCLWVSEDGSTCNEHFMTTTDLTNHVIEVHVQSKKSEYTCRWKDCTRELKPFTQRQKVIRHLNTHTKHKPFVCHYCMKSFSLELMLEQHLRTHTGETPFKCNVCGKEFKTSSSYTIHQRIHTGEKPLECQICGKKFRESSNLNKHMKTHTRKFKCDCCMKSFDDEAKFKKHQTLCQEIGRPNLKWSCRVDQEVGVKVGQ</sequence>
<evidence type="ECO:0000256" key="4">
    <source>
        <dbReference type="ARBA" id="ARBA00022771"/>
    </source>
</evidence>
<keyword evidence="7" id="KW-0238">DNA-binding</keyword>
<keyword evidence="2" id="KW-0479">Metal-binding</keyword>
<dbReference type="PROSITE" id="PS50157">
    <property type="entry name" value="ZINC_FINGER_C2H2_2"/>
    <property type="match status" value="5"/>
</dbReference>